<reference evidence="1 2" key="1">
    <citation type="submission" date="2018-07" db="EMBL/GenBank/DDBJ databases">
        <authorList>
            <person name="Cook J.L."/>
            <person name="Tucker S.D."/>
            <person name="Kassa A.K."/>
            <person name="Jones J.A."/>
            <person name="Khadka D."/>
            <person name="Klug H.M."/>
            <person name="Layton S.R."/>
            <person name="Nayek S."/>
            <person name="Bhuiyan S."/>
            <person name="Kim T."/>
            <person name="Hughes L.E."/>
            <person name="Garlena R.A."/>
            <person name="Russell D.A."/>
            <person name="Pope W.H."/>
            <person name="Jacobs-Sera D."/>
            <person name="Hatfull G.F."/>
        </authorList>
    </citation>
    <scope>NUCLEOTIDE SEQUENCE [LARGE SCALE GENOMIC DNA]</scope>
</reference>
<name>A0A345M8U7_9CAUD</name>
<sequence>MVWNWVEAAPEAVEYYKKKKAAHVADVGDIEVWRDAYGYSRLIKESDGKIYISGRDFFTIKDAKDAAAAC</sequence>
<dbReference type="KEGG" id="vg:55609900"/>
<dbReference type="Proteomes" id="UP000259988">
    <property type="component" value="Segment"/>
</dbReference>
<proteinExistence type="predicted"/>
<organism evidence="1 2">
    <name type="scientific">Streptomyces phage StarPlatinum</name>
    <dbReference type="NCBI Taxonomy" id="2283265"/>
    <lineage>
        <taxon>Viruses</taxon>
        <taxon>Duplodnaviria</taxon>
        <taxon>Heunggongvirae</taxon>
        <taxon>Uroviricota</taxon>
        <taxon>Caudoviricetes</taxon>
        <taxon>Stanwilliamsviridae</taxon>
        <taxon>Boydwoodruffvirinae</taxon>
        <taxon>Karimacvirus</taxon>
        <taxon>Karimacvirus starplatinum</taxon>
        <taxon>Streptomyces virus StarPlatinum</taxon>
    </lineage>
</organism>
<dbReference type="EMBL" id="MH576965">
    <property type="protein sequence ID" value="AXH66918.1"/>
    <property type="molecule type" value="Genomic_DNA"/>
</dbReference>
<evidence type="ECO:0000313" key="1">
    <source>
        <dbReference type="EMBL" id="AXH66918.1"/>
    </source>
</evidence>
<evidence type="ECO:0000313" key="2">
    <source>
        <dbReference type="Proteomes" id="UP000259988"/>
    </source>
</evidence>
<dbReference type="GeneID" id="55609900"/>
<keyword evidence="2" id="KW-1185">Reference proteome</keyword>
<accession>A0A345M8U7</accession>
<gene>
    <name evidence="1" type="primary">209</name>
    <name evidence="1" type="ORF">SEA_STARPLATINUM_209</name>
</gene>
<dbReference type="RefSeq" id="YP_009839607.1">
    <property type="nucleotide sequence ID" value="NC_048721.1"/>
</dbReference>
<protein>
    <submittedName>
        <fullName evidence="1">Uncharacterized protein</fullName>
    </submittedName>
</protein>